<dbReference type="PROSITE" id="PS51257">
    <property type="entry name" value="PROKAR_LIPOPROTEIN"/>
    <property type="match status" value="1"/>
</dbReference>
<evidence type="ECO:0000313" key="2">
    <source>
        <dbReference type="EMBL" id="ABW26335.1"/>
    </source>
</evidence>
<dbReference type="AlphaFoldDB" id="B0C595"/>
<reference evidence="2 3" key="1">
    <citation type="journal article" date="2008" name="Proc. Natl. Acad. Sci. U.S.A.">
        <title>Niche adaptation and genome expansion in the chlorophyll d-producing cyanobacterium Acaryochloris marina.</title>
        <authorList>
            <person name="Swingley W.D."/>
            <person name="Chen M."/>
            <person name="Cheung P.C."/>
            <person name="Conrad A.L."/>
            <person name="Dejesa L.C."/>
            <person name="Hao J."/>
            <person name="Honchak B.M."/>
            <person name="Karbach L.E."/>
            <person name="Kurdoglu A."/>
            <person name="Lahiri S."/>
            <person name="Mastrian S.D."/>
            <person name="Miyashita H."/>
            <person name="Page L."/>
            <person name="Ramakrishna P."/>
            <person name="Satoh S."/>
            <person name="Sattley W.M."/>
            <person name="Shimada Y."/>
            <person name="Taylor H.L."/>
            <person name="Tomo T."/>
            <person name="Tsuchiya T."/>
            <person name="Wang Z.T."/>
            <person name="Raymond J."/>
            <person name="Mimuro M."/>
            <person name="Blankenship R.E."/>
            <person name="Touchman J.W."/>
        </authorList>
    </citation>
    <scope>NUCLEOTIDE SEQUENCE [LARGE SCALE GENOMIC DNA]</scope>
    <source>
        <strain evidence="3">MBIC 11017</strain>
    </source>
</reference>
<dbReference type="EMBL" id="CP000828">
    <property type="protein sequence ID" value="ABW26335.1"/>
    <property type="molecule type" value="Genomic_DNA"/>
</dbReference>
<dbReference type="Proteomes" id="UP000000268">
    <property type="component" value="Chromosome"/>
</dbReference>
<evidence type="ECO:0000313" key="3">
    <source>
        <dbReference type="Proteomes" id="UP000000268"/>
    </source>
</evidence>
<sequence length="318" mass="35806">MFKKVDCQMEARTGIAIAVLLVGCAQPQISNETTETIAAVSPTSTPRPAPPQKNTPRRLKLRLTLDRPEDLKVKVGDEVVKGQILSERSAIRTRLMQKRNIVGHKLKQLQRPKISSLSAVEKAEVEQARFNVEQARSAISAFHADSPWTDYARSVLPISENIPLGQLQNQYLQAKGELAIAIAKLQDSQQRNKVLQHSSSQTGELTAQLQEIEENLNTMGLVHSPINGWIKSIKWVGQTNRELQIEMTVTVRSKLQVKANHPKAHHGNVHFFESRSVATTNQSKDGVREMKWYHYLAASEAFFPTNTILPFGEWCFWE</sequence>
<protein>
    <submittedName>
        <fullName evidence="2">Uncharacterized protein</fullName>
    </submittedName>
</protein>
<proteinExistence type="predicted"/>
<evidence type="ECO:0000256" key="1">
    <source>
        <dbReference type="SAM" id="MobiDB-lite"/>
    </source>
</evidence>
<dbReference type="HOGENOM" id="CLU_1048163_0_0_3"/>
<keyword evidence="3" id="KW-1185">Reference proteome</keyword>
<gene>
    <name evidence="2" type="ordered locus">AM1_1301</name>
</gene>
<dbReference type="KEGG" id="amr:AM1_1301"/>
<name>B0C595_ACAM1</name>
<dbReference type="RefSeq" id="WP_012161872.1">
    <property type="nucleotide sequence ID" value="NC_009925.1"/>
</dbReference>
<dbReference type="eggNOG" id="COG0845">
    <property type="taxonomic scope" value="Bacteria"/>
</dbReference>
<accession>B0C595</accession>
<feature type="region of interest" description="Disordered" evidence="1">
    <location>
        <begin position="37"/>
        <end position="56"/>
    </location>
</feature>
<dbReference type="STRING" id="329726.AM1_1301"/>
<organism evidence="2 3">
    <name type="scientific">Acaryochloris marina (strain MBIC 11017)</name>
    <dbReference type="NCBI Taxonomy" id="329726"/>
    <lineage>
        <taxon>Bacteria</taxon>
        <taxon>Bacillati</taxon>
        <taxon>Cyanobacteriota</taxon>
        <taxon>Cyanophyceae</taxon>
        <taxon>Acaryochloridales</taxon>
        <taxon>Acaryochloridaceae</taxon>
        <taxon>Acaryochloris</taxon>
    </lineage>
</organism>